<accession>A0A067TTM4</accession>
<gene>
    <name evidence="2" type="ORF">GALMADRAFT_877005</name>
</gene>
<keyword evidence="1" id="KW-0472">Membrane</keyword>
<name>A0A067TTM4_GALM3</name>
<feature type="transmembrane region" description="Helical" evidence="1">
    <location>
        <begin position="15"/>
        <end position="34"/>
    </location>
</feature>
<dbReference type="OrthoDB" id="3351617at2759"/>
<feature type="transmembrane region" description="Helical" evidence="1">
    <location>
        <begin position="135"/>
        <end position="155"/>
    </location>
</feature>
<feature type="transmembrane region" description="Helical" evidence="1">
    <location>
        <begin position="211"/>
        <end position="231"/>
    </location>
</feature>
<keyword evidence="1" id="KW-0812">Transmembrane</keyword>
<feature type="transmembrane region" description="Helical" evidence="1">
    <location>
        <begin position="243"/>
        <end position="263"/>
    </location>
</feature>
<dbReference type="STRING" id="685588.A0A067TTM4"/>
<keyword evidence="1" id="KW-1133">Transmembrane helix</keyword>
<sequence>MTEDRPSTLPIERSIYVANLVSAVLYGLYVYMVFQSWHHLKTLKQSTLKKRRFYVYYSFIQLFLVTVELSLNALTGQLMWIDHRDFPGGPFAYFLSASGDWFGICVLISYIISTGMTNGLLLYRCFIIWNGNWRVVALPCLLYLSEVVMGVTVPIEIAISNTTFLSKPSTNFSIPWISLVTIVNTTLTALIIGRIVYVAHKTKSNSDYTGLVSMLIESALPLSLVGIAFAVCVAQSSLPTVPLAMVLGTFVAISPQLIILRVAMGRAFTENMLVNDQLTENLNIEFARSINGSSFRNDAELQSIA</sequence>
<evidence type="ECO:0000313" key="3">
    <source>
        <dbReference type="Proteomes" id="UP000027222"/>
    </source>
</evidence>
<feature type="transmembrane region" description="Helical" evidence="1">
    <location>
        <begin position="175"/>
        <end position="199"/>
    </location>
</feature>
<protein>
    <submittedName>
        <fullName evidence="2">Uncharacterized protein</fullName>
    </submittedName>
</protein>
<proteinExistence type="predicted"/>
<dbReference type="Proteomes" id="UP000027222">
    <property type="component" value="Unassembled WGS sequence"/>
</dbReference>
<dbReference type="EMBL" id="KL142369">
    <property type="protein sequence ID" value="KDR83274.1"/>
    <property type="molecule type" value="Genomic_DNA"/>
</dbReference>
<reference evidence="3" key="1">
    <citation type="journal article" date="2014" name="Proc. Natl. Acad. Sci. U.S.A.">
        <title>Extensive sampling of basidiomycete genomes demonstrates inadequacy of the white-rot/brown-rot paradigm for wood decay fungi.</title>
        <authorList>
            <person name="Riley R."/>
            <person name="Salamov A.A."/>
            <person name="Brown D.W."/>
            <person name="Nagy L.G."/>
            <person name="Floudas D."/>
            <person name="Held B.W."/>
            <person name="Levasseur A."/>
            <person name="Lombard V."/>
            <person name="Morin E."/>
            <person name="Otillar R."/>
            <person name="Lindquist E.A."/>
            <person name="Sun H."/>
            <person name="LaButti K.M."/>
            <person name="Schmutz J."/>
            <person name="Jabbour D."/>
            <person name="Luo H."/>
            <person name="Baker S.E."/>
            <person name="Pisabarro A.G."/>
            <person name="Walton J.D."/>
            <person name="Blanchette R.A."/>
            <person name="Henrissat B."/>
            <person name="Martin F."/>
            <person name="Cullen D."/>
            <person name="Hibbett D.S."/>
            <person name="Grigoriev I.V."/>
        </authorList>
    </citation>
    <scope>NUCLEOTIDE SEQUENCE [LARGE SCALE GENOMIC DNA]</scope>
    <source>
        <strain evidence="3">CBS 339.88</strain>
    </source>
</reference>
<feature type="transmembrane region" description="Helical" evidence="1">
    <location>
        <begin position="101"/>
        <end position="123"/>
    </location>
</feature>
<feature type="transmembrane region" description="Helical" evidence="1">
    <location>
        <begin position="54"/>
        <end position="81"/>
    </location>
</feature>
<evidence type="ECO:0000313" key="2">
    <source>
        <dbReference type="EMBL" id="KDR83274.1"/>
    </source>
</evidence>
<dbReference type="AlphaFoldDB" id="A0A067TTM4"/>
<organism evidence="2 3">
    <name type="scientific">Galerina marginata (strain CBS 339.88)</name>
    <dbReference type="NCBI Taxonomy" id="685588"/>
    <lineage>
        <taxon>Eukaryota</taxon>
        <taxon>Fungi</taxon>
        <taxon>Dikarya</taxon>
        <taxon>Basidiomycota</taxon>
        <taxon>Agaricomycotina</taxon>
        <taxon>Agaricomycetes</taxon>
        <taxon>Agaricomycetidae</taxon>
        <taxon>Agaricales</taxon>
        <taxon>Agaricineae</taxon>
        <taxon>Strophariaceae</taxon>
        <taxon>Galerina</taxon>
    </lineage>
</organism>
<evidence type="ECO:0000256" key="1">
    <source>
        <dbReference type="SAM" id="Phobius"/>
    </source>
</evidence>
<keyword evidence="3" id="KW-1185">Reference proteome</keyword>
<dbReference type="HOGENOM" id="CLU_044614_0_0_1"/>